<feature type="region of interest" description="Disordered" evidence="1">
    <location>
        <begin position="857"/>
        <end position="878"/>
    </location>
</feature>
<feature type="region of interest" description="Disordered" evidence="1">
    <location>
        <begin position="199"/>
        <end position="262"/>
    </location>
</feature>
<evidence type="ECO:0000313" key="2">
    <source>
        <dbReference type="EMBL" id="ESL05557.1"/>
    </source>
</evidence>
<feature type="region of interest" description="Disordered" evidence="1">
    <location>
        <begin position="750"/>
        <end position="774"/>
    </location>
</feature>
<keyword evidence="3" id="KW-1185">Reference proteome</keyword>
<gene>
    <name evidence="2" type="ORF">TRSC58_06789</name>
</gene>
<feature type="compositionally biased region" description="Low complexity" evidence="1">
    <location>
        <begin position="77"/>
        <end position="86"/>
    </location>
</feature>
<dbReference type="EMBL" id="AUPL01006789">
    <property type="protein sequence ID" value="ESL05557.1"/>
    <property type="molecule type" value="Genomic_DNA"/>
</dbReference>
<accession>A0A061IX36</accession>
<feature type="region of interest" description="Disordered" evidence="1">
    <location>
        <begin position="431"/>
        <end position="450"/>
    </location>
</feature>
<evidence type="ECO:0000313" key="3">
    <source>
        <dbReference type="Proteomes" id="UP000031737"/>
    </source>
</evidence>
<feature type="compositionally biased region" description="Pro residues" evidence="1">
    <location>
        <begin position="1"/>
        <end position="11"/>
    </location>
</feature>
<feature type="compositionally biased region" description="Basic and acidic residues" evidence="1">
    <location>
        <begin position="63"/>
        <end position="73"/>
    </location>
</feature>
<feature type="region of interest" description="Disordered" evidence="1">
    <location>
        <begin position="1"/>
        <end position="47"/>
    </location>
</feature>
<feature type="region of interest" description="Disordered" evidence="1">
    <location>
        <begin position="662"/>
        <end position="723"/>
    </location>
</feature>
<feature type="region of interest" description="Disordered" evidence="1">
    <location>
        <begin position="342"/>
        <end position="402"/>
    </location>
</feature>
<evidence type="ECO:0000256" key="1">
    <source>
        <dbReference type="SAM" id="MobiDB-lite"/>
    </source>
</evidence>
<name>A0A061IX36_TRYRA</name>
<proteinExistence type="predicted"/>
<dbReference type="Proteomes" id="UP000031737">
    <property type="component" value="Unassembled WGS sequence"/>
</dbReference>
<feature type="compositionally biased region" description="Basic and acidic residues" evidence="1">
    <location>
        <begin position="690"/>
        <end position="709"/>
    </location>
</feature>
<comment type="caution">
    <text evidence="2">The sequence shown here is derived from an EMBL/GenBank/DDBJ whole genome shotgun (WGS) entry which is preliminary data.</text>
</comment>
<feature type="region of interest" description="Disordered" evidence="1">
    <location>
        <begin position="61"/>
        <end position="119"/>
    </location>
</feature>
<dbReference type="OrthoDB" id="251119at2759"/>
<organism evidence="2 3">
    <name type="scientific">Trypanosoma rangeli SC58</name>
    <dbReference type="NCBI Taxonomy" id="429131"/>
    <lineage>
        <taxon>Eukaryota</taxon>
        <taxon>Discoba</taxon>
        <taxon>Euglenozoa</taxon>
        <taxon>Kinetoplastea</taxon>
        <taxon>Metakinetoplastina</taxon>
        <taxon>Trypanosomatida</taxon>
        <taxon>Trypanosomatidae</taxon>
        <taxon>Trypanosoma</taxon>
        <taxon>Herpetosoma</taxon>
    </lineage>
</organism>
<feature type="region of interest" description="Disordered" evidence="1">
    <location>
        <begin position="554"/>
        <end position="594"/>
    </location>
</feature>
<feature type="region of interest" description="Disordered" evidence="1">
    <location>
        <begin position="284"/>
        <end position="312"/>
    </location>
</feature>
<feature type="compositionally biased region" description="Basic and acidic residues" evidence="1">
    <location>
        <begin position="91"/>
        <end position="100"/>
    </location>
</feature>
<sequence length="914" mass="98043">MQEAPPPPPLYAPAMTATHAAAVSAPTRLTKTQKLAQQQQQQRPTLRSVTQRLAFGFLPSHAGDAHGAAEKHGLRSRTAPLRARLPPATPERAKKGHGDAAHSSATKRQRPQVLATSGFRKSATALVSCPGGREPQRPQHTCRRAVSLTYTRGASLLHVRASVNFEPGKKKPHPQKQQGPFCTPQRQVNAMLLRQTPSTTGTVTALSPASKKAAILPQPGAKSTRTPKKKNDPRETKAGATELLRRPPSLNPASHETPKAPHMNMTSLRSWCACSTSASAHAAPAAQPCKRSAAVKVPPTPTQKPRVALRTSSVPCFSQSPRQLQRTHATYLPVGIRRHTAASSPYTVGGPALQSSGEKTAPQERGPRTKSTTSGLGGRGGAAREGRKRTSTPPLARTPTALHSGASVFSAFDLRGNGTVRRTSLFLSRAPGEEVQAQRQRKTQSGAEDGKCVVGNSGVFQRNPALRKATLLIRSTNSTLCREASTRAKKRQQIRQEHERLAAVVPHLSQDVWLAMRRELRRLVEVRSKRTGTAVGGRAVAPQAPAAHALQALQSGTEGDKEQNIRKGSVGDSKAMPARRSTRSFVAKESPKCLEGMSESYRDTHQEGMCNMGARQRVLEGWFSSQYRGPRRGGVEAAMPWPQLVAGRGGSVHSLPRHCYQSPTPVDADAAEGADNETPMPAQTVVRLGRRAEVDDENKERSMTRDSGSRGKSFSPSIRPPSEFFDDAAAASADSTPRLVHGSITASDVDASPIVVPPPRRKSLSPMRQHPNRRKVKAPVLHFCGRRRTPRLIPSATPPRRRHCEAWGRSDSQVLCTSRGAGSRHVRRGGSTRGDGVVVLSSDMLVALYATIHGTADGNGGSSSNLAGHCAQRRGRRGLQNVSTARTLSYEGGIATTTTTTAVATLPPGRKLCG</sequence>
<reference evidence="2 3" key="1">
    <citation type="submission" date="2013-07" db="EMBL/GenBank/DDBJ databases">
        <authorList>
            <person name="Stoco P.H."/>
            <person name="Wagner G."/>
            <person name="Gerber A."/>
            <person name="Zaha A."/>
            <person name="Thompson C."/>
            <person name="Bartholomeu D.C."/>
            <person name="Luckemeyer D.D."/>
            <person name="Bahia D."/>
            <person name="Loreto E."/>
            <person name="Prestes E.B."/>
            <person name="Lima F.M."/>
            <person name="Rodrigues-Luiz G."/>
            <person name="Vallejo G.A."/>
            <person name="Filho J.F."/>
            <person name="Monteiro K.M."/>
            <person name="Tyler K.M."/>
            <person name="de Almeida L.G."/>
            <person name="Ortiz M.F."/>
            <person name="Siervo M.A."/>
            <person name="de Moraes M.H."/>
            <person name="Cunha O.L."/>
            <person name="Mendonca-Neto R."/>
            <person name="Silva R."/>
            <person name="Teixeira S.M."/>
            <person name="Murta S.M."/>
            <person name="Sincero T.C."/>
            <person name="Mendes T.A."/>
            <person name="Urmenyi T.P."/>
            <person name="Silva V.G."/>
            <person name="da Rocha W.D."/>
            <person name="Andersson B."/>
            <person name="Romanha A.J."/>
            <person name="Steindel M."/>
            <person name="de Vasconcelos A.T."/>
            <person name="Grisard E.C."/>
        </authorList>
    </citation>
    <scope>NUCLEOTIDE SEQUENCE [LARGE SCALE GENOMIC DNA]</scope>
    <source>
        <strain evidence="2 3">SC58</strain>
    </source>
</reference>
<dbReference type="VEuPathDB" id="TriTrypDB:TRSC58_06789"/>
<dbReference type="AlphaFoldDB" id="A0A061IX36"/>
<feature type="compositionally biased region" description="Low complexity" evidence="1">
    <location>
        <begin position="12"/>
        <end position="47"/>
    </location>
</feature>
<protein>
    <submittedName>
        <fullName evidence="2">Uncharacterized protein</fullName>
    </submittedName>
</protein>